<dbReference type="AlphaFoldDB" id="A0A4Z0P4Y8"/>
<dbReference type="RefSeq" id="WP_135435133.1">
    <property type="nucleotide sequence ID" value="NZ_SRLA01000003.1"/>
</dbReference>
<keyword evidence="3" id="KW-1185">Reference proteome</keyword>
<dbReference type="OrthoDB" id="321327at2"/>
<dbReference type="Proteomes" id="UP000298337">
    <property type="component" value="Unassembled WGS sequence"/>
</dbReference>
<accession>A0A4Z0P4Y8</accession>
<evidence type="ECO:0000313" key="2">
    <source>
        <dbReference type="EMBL" id="TGE06341.1"/>
    </source>
</evidence>
<sequence length="235" mass="25972">MIRQTPGKIFLADQRGLLETSQFRRYSTLNFGTYQAEHKVPVGSLIGFNEETLAGGHSLELVAPTDAHVLLIPITGEVAYKATPLPSSVIGVEEVQLLALPAHTSLRVSNPYDSELISFLHIWIRTDEPIIADAPQLISFDTSAIENRLHCLMPVSARTPAYPFAVHLGQFAGRQEAVYQLRPHHQLFAFVLAGAFEVEGRLLHEKDGLALWDAEEVEFEALSNNALVLVLELPD</sequence>
<evidence type="ECO:0000313" key="3">
    <source>
        <dbReference type="Proteomes" id="UP000298337"/>
    </source>
</evidence>
<dbReference type="SUPFAM" id="SSF51182">
    <property type="entry name" value="RmlC-like cupins"/>
    <property type="match status" value="1"/>
</dbReference>
<gene>
    <name evidence="2" type="ORF">EU556_15950</name>
</gene>
<protein>
    <recommendedName>
        <fullName evidence="1">Quercetin 2,3-dioxygenase C-terminal cupin domain-containing protein</fullName>
    </recommendedName>
</protein>
<proteinExistence type="predicted"/>
<organism evidence="2 3">
    <name type="scientific">Hymenobacter fodinae</name>
    <dbReference type="NCBI Taxonomy" id="2510796"/>
    <lineage>
        <taxon>Bacteria</taxon>
        <taxon>Pseudomonadati</taxon>
        <taxon>Bacteroidota</taxon>
        <taxon>Cytophagia</taxon>
        <taxon>Cytophagales</taxon>
        <taxon>Hymenobacteraceae</taxon>
        <taxon>Hymenobacter</taxon>
    </lineage>
</organism>
<dbReference type="Pfam" id="PF17954">
    <property type="entry name" value="Pirin_C_2"/>
    <property type="match status" value="1"/>
</dbReference>
<comment type="caution">
    <text evidence="2">The sequence shown here is derived from an EMBL/GenBank/DDBJ whole genome shotgun (WGS) entry which is preliminary data.</text>
</comment>
<reference evidence="2 3" key="1">
    <citation type="submission" date="2019-04" db="EMBL/GenBank/DDBJ databases">
        <authorList>
            <person name="Feng G."/>
            <person name="Zhang J."/>
            <person name="Zhu H."/>
        </authorList>
    </citation>
    <scope>NUCLEOTIDE SEQUENCE [LARGE SCALE GENOMIC DNA]</scope>
    <source>
        <strain evidence="2 3">92R-1</strain>
    </source>
</reference>
<name>A0A4Z0P4Y8_9BACT</name>
<feature type="domain" description="Quercetin 2,3-dioxygenase C-terminal cupin" evidence="1">
    <location>
        <begin position="166"/>
        <end position="233"/>
    </location>
</feature>
<evidence type="ECO:0000259" key="1">
    <source>
        <dbReference type="Pfam" id="PF17954"/>
    </source>
</evidence>
<dbReference type="Gene3D" id="2.60.120.10">
    <property type="entry name" value="Jelly Rolls"/>
    <property type="match status" value="2"/>
</dbReference>
<dbReference type="InterPro" id="IPR041602">
    <property type="entry name" value="Quercetinase_C"/>
</dbReference>
<dbReference type="EMBL" id="SRLA01000003">
    <property type="protein sequence ID" value="TGE06341.1"/>
    <property type="molecule type" value="Genomic_DNA"/>
</dbReference>
<dbReference type="InterPro" id="IPR011051">
    <property type="entry name" value="RmlC_Cupin_sf"/>
</dbReference>
<dbReference type="InterPro" id="IPR014710">
    <property type="entry name" value="RmlC-like_jellyroll"/>
</dbReference>